<dbReference type="InterPro" id="IPR003425">
    <property type="entry name" value="CCB3/YggT"/>
</dbReference>
<dbReference type="EMBL" id="RKRK01000002">
    <property type="protein sequence ID" value="RPF57797.1"/>
    <property type="molecule type" value="Genomic_DNA"/>
</dbReference>
<accession>A0A3N5BJF8</accession>
<dbReference type="PANTHER" id="PTHR33219">
    <property type="entry name" value="YLMG HOMOLOG PROTEIN 2, CHLOROPLASTIC"/>
    <property type="match status" value="1"/>
</dbReference>
<accession>A0A1Q1G1Y8</accession>
<dbReference type="Pfam" id="PF02325">
    <property type="entry name" value="CCB3_YggT"/>
    <property type="match status" value="1"/>
</dbReference>
<proteinExistence type="inferred from homology"/>
<dbReference type="AlphaFoldDB" id="A0A1Q1G1Y8"/>
<dbReference type="GO" id="GO:0016020">
    <property type="term" value="C:membrane"/>
    <property type="evidence" value="ECO:0007669"/>
    <property type="project" value="InterPro"/>
</dbReference>
<comment type="similarity">
    <text evidence="1">Belongs to the YggT family.</text>
</comment>
<comment type="caution">
    <text evidence="2">The sequence shown here is derived from an EMBL/GenBank/DDBJ whole genome shotgun (WGS) entry which is preliminary data.</text>
</comment>
<dbReference type="RefSeq" id="WP_077140449.1">
    <property type="nucleotide sequence ID" value="NZ_CBCSGK010000001.1"/>
</dbReference>
<organism evidence="2 3">
    <name type="scientific">Abyssicoccus albus</name>
    <dbReference type="NCBI Taxonomy" id="1817405"/>
    <lineage>
        <taxon>Bacteria</taxon>
        <taxon>Bacillati</taxon>
        <taxon>Bacillota</taxon>
        <taxon>Bacilli</taxon>
        <taxon>Bacillales</taxon>
        <taxon>Abyssicoccaceae</taxon>
    </lineage>
</organism>
<evidence type="ECO:0000256" key="1">
    <source>
        <dbReference type="ARBA" id="ARBA00010894"/>
    </source>
</evidence>
<sequence>MFDQGVIVTAIEFLLFLIKIYRWGLIIYAFMSWIPGLQQSSIGDAFAFIYEPFLAPFRKIIPPVGGIDFSILGAFFTLMIIQFILIEILRNVIM</sequence>
<evidence type="ECO:0000313" key="3">
    <source>
        <dbReference type="Proteomes" id="UP000277108"/>
    </source>
</evidence>
<reference evidence="2 3" key="1">
    <citation type="submission" date="2018-11" db="EMBL/GenBank/DDBJ databases">
        <title>Genomic Encyclopedia of Type Strains, Phase IV (KMG-IV): sequencing the most valuable type-strain genomes for metagenomic binning, comparative biology and taxonomic classification.</title>
        <authorList>
            <person name="Goeker M."/>
        </authorList>
    </citation>
    <scope>NUCLEOTIDE SEQUENCE [LARGE SCALE GENOMIC DNA]</scope>
    <source>
        <strain evidence="2 3">DSM 29158</strain>
    </source>
</reference>
<dbReference type="OrthoDB" id="47652at2"/>
<name>A0A1Q1G1Y8_9BACL</name>
<keyword evidence="3" id="KW-1185">Reference proteome</keyword>
<dbReference type="Proteomes" id="UP000277108">
    <property type="component" value="Unassembled WGS sequence"/>
</dbReference>
<dbReference type="STRING" id="1849491.BVH56_05285"/>
<gene>
    <name evidence="2" type="ORF">EDD62_0432</name>
</gene>
<evidence type="ECO:0000313" key="2">
    <source>
        <dbReference type="EMBL" id="RPF57797.1"/>
    </source>
</evidence>
<protein>
    <submittedName>
        <fullName evidence="2">YggT family protein</fullName>
    </submittedName>
</protein>
<dbReference type="PANTHER" id="PTHR33219:SF14">
    <property type="entry name" value="PROTEIN COFACTOR ASSEMBLY OF COMPLEX C SUBUNIT B CCB3, CHLOROPLASTIC-RELATED"/>
    <property type="match status" value="1"/>
</dbReference>